<gene>
    <name evidence="2" type="ORF">PIB30_029175</name>
</gene>
<feature type="region of interest" description="Disordered" evidence="1">
    <location>
        <begin position="1"/>
        <end position="66"/>
    </location>
</feature>
<evidence type="ECO:0000313" key="2">
    <source>
        <dbReference type="EMBL" id="MED6218727.1"/>
    </source>
</evidence>
<name>A0ABU6Z803_9FABA</name>
<evidence type="ECO:0000256" key="1">
    <source>
        <dbReference type="SAM" id="MobiDB-lite"/>
    </source>
</evidence>
<keyword evidence="3" id="KW-1185">Reference proteome</keyword>
<comment type="caution">
    <text evidence="2">The sequence shown here is derived from an EMBL/GenBank/DDBJ whole genome shotgun (WGS) entry which is preliminary data.</text>
</comment>
<reference evidence="2 3" key="1">
    <citation type="journal article" date="2023" name="Plants (Basel)">
        <title>Bridging the Gap: Combining Genomics and Transcriptomics Approaches to Understand Stylosanthes scabra, an Orphan Legume from the Brazilian Caatinga.</title>
        <authorList>
            <person name="Ferreira-Neto J.R.C."/>
            <person name="da Silva M.D."/>
            <person name="Binneck E."/>
            <person name="de Melo N.F."/>
            <person name="da Silva R.H."/>
            <person name="de Melo A.L.T.M."/>
            <person name="Pandolfi V."/>
            <person name="Bustamante F.O."/>
            <person name="Brasileiro-Vidal A.C."/>
            <person name="Benko-Iseppon A.M."/>
        </authorList>
    </citation>
    <scope>NUCLEOTIDE SEQUENCE [LARGE SCALE GENOMIC DNA]</scope>
    <source>
        <tissue evidence="2">Leaves</tissue>
    </source>
</reference>
<organism evidence="2 3">
    <name type="scientific">Stylosanthes scabra</name>
    <dbReference type="NCBI Taxonomy" id="79078"/>
    <lineage>
        <taxon>Eukaryota</taxon>
        <taxon>Viridiplantae</taxon>
        <taxon>Streptophyta</taxon>
        <taxon>Embryophyta</taxon>
        <taxon>Tracheophyta</taxon>
        <taxon>Spermatophyta</taxon>
        <taxon>Magnoliopsida</taxon>
        <taxon>eudicotyledons</taxon>
        <taxon>Gunneridae</taxon>
        <taxon>Pentapetalae</taxon>
        <taxon>rosids</taxon>
        <taxon>fabids</taxon>
        <taxon>Fabales</taxon>
        <taxon>Fabaceae</taxon>
        <taxon>Papilionoideae</taxon>
        <taxon>50 kb inversion clade</taxon>
        <taxon>dalbergioids sensu lato</taxon>
        <taxon>Dalbergieae</taxon>
        <taxon>Pterocarpus clade</taxon>
        <taxon>Stylosanthes</taxon>
    </lineage>
</organism>
<proteinExistence type="predicted"/>
<evidence type="ECO:0000313" key="3">
    <source>
        <dbReference type="Proteomes" id="UP001341840"/>
    </source>
</evidence>
<dbReference type="Proteomes" id="UP001341840">
    <property type="component" value="Unassembled WGS sequence"/>
</dbReference>
<feature type="compositionally biased region" description="Basic and acidic residues" evidence="1">
    <location>
        <begin position="1"/>
        <end position="33"/>
    </location>
</feature>
<protein>
    <submittedName>
        <fullName evidence="2">Uncharacterized protein</fullName>
    </submittedName>
</protein>
<accession>A0ABU6Z803</accession>
<sequence>MERAEKAKEGKLSAEQQLRKWRAESEQRRKASESGRGGVNQAKSPRGSFEGSKEVHSADNLSSPKSFVHDEGLYCLTEQKVCGIACSLISAV</sequence>
<dbReference type="EMBL" id="JASCZI010271978">
    <property type="protein sequence ID" value="MED6218727.1"/>
    <property type="molecule type" value="Genomic_DNA"/>
</dbReference>